<keyword evidence="2" id="KW-1185">Reference proteome</keyword>
<accession>A0AA51X5T5</accession>
<sequence length="64" mass="6989">MKKQTNNTVSINNDKMKVLGLQELAEVAGGRMAEAWSTDSIDCGTVGSNEWSTLSRGCRDDVLR</sequence>
<dbReference type="KEGG" id="plei:Q9312_12565"/>
<dbReference type="RefSeq" id="WP_309201202.1">
    <property type="nucleotide sequence ID" value="NZ_CP133548.1"/>
</dbReference>
<organism evidence="1 2">
    <name type="scientific">Pleionea litopenaei</name>
    <dbReference type="NCBI Taxonomy" id="3070815"/>
    <lineage>
        <taxon>Bacteria</taxon>
        <taxon>Pseudomonadati</taxon>
        <taxon>Pseudomonadota</taxon>
        <taxon>Gammaproteobacteria</taxon>
        <taxon>Oceanospirillales</taxon>
        <taxon>Pleioneaceae</taxon>
        <taxon>Pleionea</taxon>
    </lineage>
</organism>
<gene>
    <name evidence="1" type="ORF">Q9312_12565</name>
</gene>
<dbReference type="EMBL" id="CP133548">
    <property type="protein sequence ID" value="WMS86051.1"/>
    <property type="molecule type" value="Genomic_DNA"/>
</dbReference>
<evidence type="ECO:0000313" key="1">
    <source>
        <dbReference type="EMBL" id="WMS86051.1"/>
    </source>
</evidence>
<dbReference type="AlphaFoldDB" id="A0AA51X5T5"/>
<protein>
    <submittedName>
        <fullName evidence="1">Uncharacterized protein</fullName>
    </submittedName>
</protein>
<dbReference type="Proteomes" id="UP001239782">
    <property type="component" value="Chromosome"/>
</dbReference>
<reference evidence="1 2" key="1">
    <citation type="submission" date="2023-08" db="EMBL/GenBank/DDBJ databases">
        <title>Pleionea litopenaei sp. nov., isolated from stomach of juvenile Litopenaeus vannamei.</title>
        <authorList>
            <person name="Rho A.M."/>
            <person name="Hwang C.Y."/>
        </authorList>
    </citation>
    <scope>NUCLEOTIDE SEQUENCE [LARGE SCALE GENOMIC DNA]</scope>
    <source>
        <strain evidence="1 2">HL-JVS1</strain>
    </source>
</reference>
<evidence type="ECO:0000313" key="2">
    <source>
        <dbReference type="Proteomes" id="UP001239782"/>
    </source>
</evidence>
<name>A0AA51X5T5_9GAMM</name>
<proteinExistence type="predicted"/>